<dbReference type="Pfam" id="PF06718">
    <property type="entry name" value="DUF1203"/>
    <property type="match status" value="1"/>
</dbReference>
<sequence length="159" mass="17504">MTYRIRGLEPGQFASLFAMDEAGLAARLSRRVVAGEGRYPCRVSLRDADPGEELVLTNYTNHAVDTPYRNTFAIFVRRGAVAADHVDELPPVLRHRPIALRGYDAGGDLRQAALAVEDDVDAAIRTLLVDEAVAYIDAHNARHGCFAARIERYDGVSHD</sequence>
<evidence type="ECO:0000313" key="2">
    <source>
        <dbReference type="Proteomes" id="UP000782554"/>
    </source>
</evidence>
<keyword evidence="2" id="KW-1185">Reference proteome</keyword>
<evidence type="ECO:0000313" key="1">
    <source>
        <dbReference type="EMBL" id="MBX7500290.1"/>
    </source>
</evidence>
<gene>
    <name evidence="1" type="ORF">K3181_02375</name>
</gene>
<comment type="caution">
    <text evidence="1">The sequence shown here is derived from an EMBL/GenBank/DDBJ whole genome shotgun (WGS) entry which is preliminary data.</text>
</comment>
<reference evidence="1 2" key="1">
    <citation type="submission" date="2021-08" db="EMBL/GenBank/DDBJ databases">
        <title>Comparative Genomics Analysis of the Genus Qipengyuania Reveals Extensive Genetic Diversity and Metabolic Versatility, Including the Description of Fifteen Novel Species.</title>
        <authorList>
            <person name="Liu Y."/>
        </authorList>
    </citation>
    <scope>NUCLEOTIDE SEQUENCE [LARGE SCALE GENOMIC DNA]</scope>
    <source>
        <strain evidence="1 2">YG27</strain>
    </source>
</reference>
<dbReference type="InterPro" id="IPR009593">
    <property type="entry name" value="DUF1203"/>
</dbReference>
<organism evidence="1 2">
    <name type="scientific">Qipengyuania mesophila</name>
    <dbReference type="NCBI Taxonomy" id="2867246"/>
    <lineage>
        <taxon>Bacteria</taxon>
        <taxon>Pseudomonadati</taxon>
        <taxon>Pseudomonadota</taxon>
        <taxon>Alphaproteobacteria</taxon>
        <taxon>Sphingomonadales</taxon>
        <taxon>Erythrobacteraceae</taxon>
        <taxon>Qipengyuania</taxon>
    </lineage>
</organism>
<dbReference type="EMBL" id="JAIGNU010000001">
    <property type="protein sequence ID" value="MBX7500290.1"/>
    <property type="molecule type" value="Genomic_DNA"/>
</dbReference>
<protein>
    <submittedName>
        <fullName evidence="1">DUF1203 domain-containing protein</fullName>
    </submittedName>
</protein>
<name>A0ABS7JRM6_9SPHN</name>
<accession>A0ABS7JRM6</accession>
<proteinExistence type="predicted"/>
<dbReference type="RefSeq" id="WP_221600421.1">
    <property type="nucleotide sequence ID" value="NZ_JAIGNU010000001.1"/>
</dbReference>
<dbReference type="PIRSF" id="PIRSF034110">
    <property type="entry name" value="DUF1203"/>
    <property type="match status" value="1"/>
</dbReference>
<dbReference type="Proteomes" id="UP000782554">
    <property type="component" value="Unassembled WGS sequence"/>
</dbReference>